<proteinExistence type="inferred from homology"/>
<dbReference type="RefSeq" id="WP_134172509.1">
    <property type="nucleotide sequence ID" value="NZ_SODI01000001.1"/>
</dbReference>
<dbReference type="Proteomes" id="UP000298218">
    <property type="component" value="Unassembled WGS sequence"/>
</dbReference>
<keyword evidence="3" id="KW-1185">Reference proteome</keyword>
<evidence type="ECO:0000313" key="3">
    <source>
        <dbReference type="Proteomes" id="UP000298218"/>
    </source>
</evidence>
<dbReference type="EMBL" id="SOHQ01000007">
    <property type="protein sequence ID" value="TFD81704.1"/>
    <property type="molecule type" value="Genomic_DNA"/>
</dbReference>
<dbReference type="GO" id="GO:0015385">
    <property type="term" value="F:sodium:proton antiporter activity"/>
    <property type="evidence" value="ECO:0007669"/>
    <property type="project" value="TreeGrafter"/>
</dbReference>
<organism evidence="2 3">
    <name type="scientific">Cryobacterium psychrophilum</name>
    <dbReference type="NCBI Taxonomy" id="41988"/>
    <lineage>
        <taxon>Bacteria</taxon>
        <taxon>Bacillati</taxon>
        <taxon>Actinomycetota</taxon>
        <taxon>Actinomycetes</taxon>
        <taxon>Micrococcales</taxon>
        <taxon>Microbacteriaceae</taxon>
        <taxon>Cryobacterium</taxon>
    </lineage>
</organism>
<protein>
    <submittedName>
        <fullName evidence="2">Monovalent cation/H(+) antiporter subunit G</fullName>
    </submittedName>
</protein>
<dbReference type="NCBIfam" id="TIGR01300">
    <property type="entry name" value="CPA3_mnhG_phaG"/>
    <property type="match status" value="1"/>
</dbReference>
<dbReference type="NCBIfam" id="NF009314">
    <property type="entry name" value="PRK12674.1-2"/>
    <property type="match status" value="1"/>
</dbReference>
<dbReference type="AlphaFoldDB" id="A0A4Y8KSJ6"/>
<dbReference type="OrthoDB" id="3214257at2"/>
<sequence length="127" mass="12949">MSDVLHDALTAVLVLAGALMCFAAGVGLLRFPDVFSRIHASTKPQIFGLMAIVTDVAVNNFTVGTVTLIVAIVLFQALTAPMAAHLVGRAAYGTQHLHPELLIVDELAGRGAPGSPGAASGPQAPPA</sequence>
<evidence type="ECO:0000313" key="2">
    <source>
        <dbReference type="EMBL" id="TFD81704.1"/>
    </source>
</evidence>
<comment type="caution">
    <text evidence="2">The sequence shown here is derived from an EMBL/GenBank/DDBJ whole genome shotgun (WGS) entry which is preliminary data.</text>
</comment>
<evidence type="ECO:0000256" key="1">
    <source>
        <dbReference type="ARBA" id="ARBA00008404"/>
    </source>
</evidence>
<dbReference type="InterPro" id="IPR005133">
    <property type="entry name" value="PhaG_MnhG_YufB"/>
</dbReference>
<reference evidence="2 3" key="1">
    <citation type="submission" date="2019-03" db="EMBL/GenBank/DDBJ databases">
        <title>Genomics of glacier-inhabiting Cryobacterium strains.</title>
        <authorList>
            <person name="Liu Q."/>
            <person name="Xin Y.-H."/>
        </authorList>
    </citation>
    <scope>NUCLEOTIDE SEQUENCE [LARGE SCALE GENOMIC DNA]</scope>
    <source>
        <strain evidence="2 3">CGMCC 1.4292</strain>
    </source>
</reference>
<accession>A0A4Y8KSJ6</accession>
<gene>
    <name evidence="2" type="ORF">E3T53_01485</name>
</gene>
<dbReference type="PANTHER" id="PTHR34703:SF1">
    <property type="entry name" value="ANTIPORTER SUBUNIT MNHG2-RELATED"/>
    <property type="match status" value="1"/>
</dbReference>
<comment type="similarity">
    <text evidence="1">Belongs to the CPA3 antiporters (TC 2.A.63) subunit G family.</text>
</comment>
<dbReference type="Pfam" id="PF03334">
    <property type="entry name" value="PhaG_MnhG_YufB"/>
    <property type="match status" value="1"/>
</dbReference>
<dbReference type="PANTHER" id="PTHR34703">
    <property type="entry name" value="ANTIPORTER SUBUNIT MNHG2-RELATED"/>
    <property type="match status" value="1"/>
</dbReference>
<name>A0A4Y8KSJ6_9MICO</name>